<sequence>MNEHHRSSEKAQKEMEVSDLGISSATRMEPKKEPKTEQKTEEGAEQKPENLAARALQKQRELARSKGQFPRSASALARSKSNSQSKQHGPSAGAGPNAESRGWVTRPGMASSKLGTGRSRFDAQPLANVLGNMSNHLGWTRMLSVASIAAHWTRIVGPKNSQHLKVESFDESVLVVRATSTAWANQMRILLPTVQRRIDEELGSGIVKQVIIRGPANPKWVKKGGWRVPGRGPRDTYG</sequence>
<organism evidence="2 3">
    <name type="scientific">Gleimia hominis</name>
    <dbReference type="NCBI Taxonomy" id="595468"/>
    <lineage>
        <taxon>Bacteria</taxon>
        <taxon>Bacillati</taxon>
        <taxon>Actinomycetota</taxon>
        <taxon>Actinomycetes</taxon>
        <taxon>Actinomycetales</taxon>
        <taxon>Actinomycetaceae</taxon>
        <taxon>Gleimia</taxon>
    </lineage>
</organism>
<evidence type="ECO:0000313" key="3">
    <source>
        <dbReference type="Proteomes" id="UP001247542"/>
    </source>
</evidence>
<dbReference type="Pfam" id="PF05258">
    <property type="entry name" value="DciA"/>
    <property type="match status" value="1"/>
</dbReference>
<reference evidence="2 3" key="1">
    <citation type="submission" date="2023-06" db="EMBL/GenBank/DDBJ databases">
        <title>Draft genome sequence of Gleimia hominis type strain CCUG 57540T.</title>
        <authorList>
            <person name="Salva-Serra F."/>
            <person name="Cardew S."/>
            <person name="Jensie Markopoulos S."/>
            <person name="Ohlen M."/>
            <person name="Inganas E."/>
            <person name="Svensson-Stadler L."/>
            <person name="Moore E.R.B."/>
        </authorList>
    </citation>
    <scope>NUCLEOTIDE SEQUENCE [LARGE SCALE GENOMIC DNA]</scope>
    <source>
        <strain evidence="2 3">CCUG 57540</strain>
    </source>
</reference>
<evidence type="ECO:0000313" key="2">
    <source>
        <dbReference type="EMBL" id="MDT3766790.1"/>
    </source>
</evidence>
<accession>A0ABU3IC57</accession>
<gene>
    <name evidence="2" type="ORF">QS713_01755</name>
</gene>
<proteinExistence type="predicted"/>
<feature type="compositionally biased region" description="Polar residues" evidence="1">
    <location>
        <begin position="79"/>
        <end position="88"/>
    </location>
</feature>
<keyword evidence="3" id="KW-1185">Reference proteome</keyword>
<dbReference type="PANTHER" id="PTHR36456">
    <property type="entry name" value="UPF0232 PROTEIN SCO3875"/>
    <property type="match status" value="1"/>
</dbReference>
<feature type="compositionally biased region" description="Basic and acidic residues" evidence="1">
    <location>
        <begin position="28"/>
        <end position="48"/>
    </location>
</feature>
<feature type="compositionally biased region" description="Basic and acidic residues" evidence="1">
    <location>
        <begin position="1"/>
        <end position="16"/>
    </location>
</feature>
<dbReference type="PANTHER" id="PTHR36456:SF1">
    <property type="entry name" value="UPF0232 PROTEIN SCO3875"/>
    <property type="match status" value="1"/>
</dbReference>
<dbReference type="InterPro" id="IPR007922">
    <property type="entry name" value="DciA-like"/>
</dbReference>
<dbReference type="Proteomes" id="UP001247542">
    <property type="component" value="Unassembled WGS sequence"/>
</dbReference>
<dbReference type="RefSeq" id="WP_313273700.1">
    <property type="nucleotide sequence ID" value="NZ_JASXSX010000001.1"/>
</dbReference>
<evidence type="ECO:0000256" key="1">
    <source>
        <dbReference type="SAM" id="MobiDB-lite"/>
    </source>
</evidence>
<name>A0ABU3IC57_9ACTO</name>
<protein>
    <submittedName>
        <fullName evidence="2">DciA family protein</fullName>
    </submittedName>
</protein>
<comment type="caution">
    <text evidence="2">The sequence shown here is derived from an EMBL/GenBank/DDBJ whole genome shotgun (WGS) entry which is preliminary data.</text>
</comment>
<dbReference type="EMBL" id="JASXSX010000001">
    <property type="protein sequence ID" value="MDT3766790.1"/>
    <property type="molecule type" value="Genomic_DNA"/>
</dbReference>
<feature type="region of interest" description="Disordered" evidence="1">
    <location>
        <begin position="1"/>
        <end position="117"/>
    </location>
</feature>